<keyword evidence="4" id="KW-1185">Reference proteome</keyword>
<evidence type="ECO:0000313" key="4">
    <source>
        <dbReference type="Proteomes" id="UP001596157"/>
    </source>
</evidence>
<comment type="caution">
    <text evidence="3">The sequence shown here is derived from an EMBL/GenBank/DDBJ whole genome shotgun (WGS) entry which is preliminary data.</text>
</comment>
<dbReference type="PANTHER" id="PTHR16026:SF0">
    <property type="entry name" value="CARTILAGE ACIDIC PROTEIN 1"/>
    <property type="match status" value="1"/>
</dbReference>
<organism evidence="3 4">
    <name type="scientific">Actinokineospora guangxiensis</name>
    <dbReference type="NCBI Taxonomy" id="1490288"/>
    <lineage>
        <taxon>Bacteria</taxon>
        <taxon>Bacillati</taxon>
        <taxon>Actinomycetota</taxon>
        <taxon>Actinomycetes</taxon>
        <taxon>Pseudonocardiales</taxon>
        <taxon>Pseudonocardiaceae</taxon>
        <taxon>Actinokineospora</taxon>
    </lineage>
</organism>
<feature type="domain" description="ASPIC/UnbV" evidence="2">
    <location>
        <begin position="567"/>
        <end position="619"/>
    </location>
</feature>
<gene>
    <name evidence="3" type="ORF">ACFPM7_13835</name>
</gene>
<dbReference type="InterPro" id="IPR011519">
    <property type="entry name" value="UnbV_ASPIC"/>
</dbReference>
<dbReference type="InterPro" id="IPR013517">
    <property type="entry name" value="FG-GAP"/>
</dbReference>
<dbReference type="Pfam" id="PF13517">
    <property type="entry name" value="FG-GAP_3"/>
    <property type="match status" value="1"/>
</dbReference>
<dbReference type="InterPro" id="IPR028994">
    <property type="entry name" value="Integrin_alpha_N"/>
</dbReference>
<evidence type="ECO:0000313" key="3">
    <source>
        <dbReference type="EMBL" id="MFC5288136.1"/>
    </source>
</evidence>
<name>A0ABW0EPR6_9PSEU</name>
<keyword evidence="1" id="KW-0732">Signal</keyword>
<protein>
    <submittedName>
        <fullName evidence="3">CRTAC1 family protein</fullName>
    </submittedName>
</protein>
<dbReference type="SUPFAM" id="SSF69318">
    <property type="entry name" value="Integrin alpha N-terminal domain"/>
    <property type="match status" value="1"/>
</dbReference>
<dbReference type="InterPro" id="IPR027039">
    <property type="entry name" value="Crtac1"/>
</dbReference>
<evidence type="ECO:0000259" key="2">
    <source>
        <dbReference type="Pfam" id="PF07593"/>
    </source>
</evidence>
<accession>A0ABW0EPR6</accession>
<reference evidence="4" key="1">
    <citation type="journal article" date="2019" name="Int. J. Syst. Evol. Microbiol.">
        <title>The Global Catalogue of Microorganisms (GCM) 10K type strain sequencing project: providing services to taxonomists for standard genome sequencing and annotation.</title>
        <authorList>
            <consortium name="The Broad Institute Genomics Platform"/>
            <consortium name="The Broad Institute Genome Sequencing Center for Infectious Disease"/>
            <person name="Wu L."/>
            <person name="Ma J."/>
        </authorList>
    </citation>
    <scope>NUCLEOTIDE SEQUENCE [LARGE SCALE GENOMIC DNA]</scope>
    <source>
        <strain evidence="4">CCUG 59778</strain>
    </source>
</reference>
<dbReference type="RefSeq" id="WP_378247776.1">
    <property type="nucleotide sequence ID" value="NZ_JBHSKF010000005.1"/>
</dbReference>
<sequence>MTTSGGWLRRQLPGILALALMAGLFLVARLPTSSAEDLSKAVGNQKFVPMSISLPHGAKHQEIRQVNQRYKHIDAWISSVGAAVALNDLDGDGLPNDLCLVDVRTDQTIVAPAPDKNGTRYAPFALDEAPLAMNPYIAPMGCLPGDFNEDGRVDLLVYYWGRTPIVFIANPEADGMSEHTYSPTELVPGNYPGDYDGPQWNSNAVTYEDFDGDGHYDILITNYFPHGPVLNPNVHGGVEMNDSMSRGYNGGEDYFFLNLGDQSGDFRMVPDVLPIDVSKGWELSAASADLDGDHLPELYLGNDFGTDHLLHNRSTPGNLRFEQVVDTRSPITPKSKQLGHDSFKGMGVDFADLDGNGVLDFFVSNITTSWGIEESNFHYLAQADSPAELREQLLDGKAPYSEESGPQRTAWSGWGWDVKTGDFDNRGDVAIVQATGFVRGETNRWPQLQELASSNDTLLRHPEAWPNVTLGDDIAGNQRLHFWVKNGDRYENVAGQLGLDVPVPTRGLATADTDGDGKLDLAVARQWDQPVFYCNMAETDNAYLNLRLTHEAGITEGTLPGAGSAVVGAKVTVTTADGKRQIGKVDGGGGHSGKRSNEVHFGLGQQTGPVQVHLSWRDRSGEIRTQDLRLAPGTHDLVLGTQAKEK</sequence>
<evidence type="ECO:0000256" key="1">
    <source>
        <dbReference type="ARBA" id="ARBA00022729"/>
    </source>
</evidence>
<dbReference type="PANTHER" id="PTHR16026">
    <property type="entry name" value="CARTILAGE ACIDIC PROTEIN 1"/>
    <property type="match status" value="1"/>
</dbReference>
<dbReference type="Gene3D" id="2.130.10.130">
    <property type="entry name" value="Integrin alpha, N-terminal"/>
    <property type="match status" value="1"/>
</dbReference>
<proteinExistence type="predicted"/>
<dbReference type="Proteomes" id="UP001596157">
    <property type="component" value="Unassembled WGS sequence"/>
</dbReference>
<dbReference type="EMBL" id="JBHSKF010000005">
    <property type="protein sequence ID" value="MFC5288136.1"/>
    <property type="molecule type" value="Genomic_DNA"/>
</dbReference>
<dbReference type="Pfam" id="PF07593">
    <property type="entry name" value="UnbV_ASPIC"/>
    <property type="match status" value="1"/>
</dbReference>